<comment type="caution">
    <text evidence="4">The sequence shown here is derived from an EMBL/GenBank/DDBJ whole genome shotgun (WGS) entry which is preliminary data.</text>
</comment>
<dbReference type="Pfam" id="PF00534">
    <property type="entry name" value="Glycos_transf_1"/>
    <property type="match status" value="1"/>
</dbReference>
<evidence type="ECO:0000256" key="2">
    <source>
        <dbReference type="SAM" id="MobiDB-lite"/>
    </source>
</evidence>
<keyword evidence="1 4" id="KW-0808">Transferase</keyword>
<dbReference type="GO" id="GO:0016757">
    <property type="term" value="F:glycosyltransferase activity"/>
    <property type="evidence" value="ECO:0007669"/>
    <property type="project" value="InterPro"/>
</dbReference>
<dbReference type="EMBL" id="JACHLZ010000001">
    <property type="protein sequence ID" value="MBB5830906.1"/>
    <property type="molecule type" value="Genomic_DNA"/>
</dbReference>
<dbReference type="CDD" id="cd03801">
    <property type="entry name" value="GT4_PimA-like"/>
    <property type="match status" value="1"/>
</dbReference>
<dbReference type="SUPFAM" id="SSF53756">
    <property type="entry name" value="UDP-Glycosyltransferase/glycogen phosphorylase"/>
    <property type="match status" value="2"/>
</dbReference>
<name>A0A841A7T5_9MICO</name>
<proteinExistence type="predicted"/>
<evidence type="ECO:0000256" key="1">
    <source>
        <dbReference type="ARBA" id="ARBA00022679"/>
    </source>
</evidence>
<protein>
    <submittedName>
        <fullName evidence="4">Glycosyltransferase involved in cell wall biosynthesis</fullName>
    </submittedName>
</protein>
<accession>A0A841A7T5</accession>
<dbReference type="Proteomes" id="UP000588158">
    <property type="component" value="Unassembled WGS sequence"/>
</dbReference>
<dbReference type="PANTHER" id="PTHR12526:SF627">
    <property type="entry name" value="D-RHAMNOSYLTRANSFERASE WBPZ"/>
    <property type="match status" value="1"/>
</dbReference>
<dbReference type="InterPro" id="IPR001296">
    <property type="entry name" value="Glyco_trans_1"/>
</dbReference>
<dbReference type="RefSeq" id="WP_184324451.1">
    <property type="nucleotide sequence ID" value="NZ_JACHLZ010000001.1"/>
</dbReference>
<dbReference type="Gene3D" id="3.40.50.2000">
    <property type="entry name" value="Glycogen Phosphorylase B"/>
    <property type="match status" value="2"/>
</dbReference>
<evidence type="ECO:0000259" key="3">
    <source>
        <dbReference type="Pfam" id="PF00534"/>
    </source>
</evidence>
<sequence>MIVICTNEVAGPTGYHKSVIQLANGLNSAGYPVAVLGFLGGGDVASRMLPLWPLDLEVPAYTLRTLPAKGGRLLHRNLHPELEGDLGALHYAFTADELAALRQLNAALTDQDTIVFTAPVQALAFQHALGGDERRPRTVLQIHGDYLHHVELWEPLMEARSVIDRLQTVADGLRTQFIPTFDEDDVVFIPNFPGEGSDHVERVEHEGVNIALPASFQHRKNQLDAVRALAKVEDESVRLTLWGNINPRNPYFVAVKELVDSLGLTERVHMPGFGTEHDVYSTADIVLMTSLSEGFPYPLLEAMYQSRPTVSYDFQFGPREAIEDGGSGYIIPMGDVDTLAERLSELAADDAKREQFGRRARERFDEHFSASAVTERYRRFFGAAEAHVDLAEVFGTEGTEPVAAEEVSHRLRRIGPRRIHQITVSSALHLHDVQVESRTSTVPAKVKAQKGSTRIEFESHDPAVVSYTTAPGSGDRHYLASTTADHRLEVLAHLRRDAAYGAGHPPVEDTLFATSGGTRALDGVNAVTRLARRAPSDISWKVRQLAMTAGSSVRARRELAGAEHATPDAPSASPTQSPESAEQDRTASAETLLSPSAEAVELSAPAGTSAITAAADGASSPARASSPAAVLGRLGAAAGGSAVRILTGLARAPSVPTRREIPRHPWFPVTSGVDSFGAPINATGGVEVSNAGTSERPTVSVRGEYDWVLLRDGASQRRVEAPWSYGEMFERICAAEREHGLFDLTTGEGTHVWELGRSALLIQLAEAAGLWGAASAVGTPVKAEYSGSKRVSAAPRARRVVFDYARRGQSGYRTAPFVDDSTLFVVQPDAEGYPGVDESNLVYPFAEFLDWKKDWRRRWSHLRVPEVDARPFEAALSEALGIRVDLGDHLRNRLAKFLAEREFWTPVFERVQPEEVLIASSHWWAGIAAAAQRSGARVSDIQYALTSHYAPSFWFGDRPHYGASRFYAWSDFWAARTNVYEEHVVVPRQQPELTAAIESPSTEEPRWDVCVISQPRVLRRILAFVQELVRERPELRVVIAPHPAQREIIPQELAAAGLEDVVHMAEQDTLTTITKSVMAVGTFSTSLWESAALGVPTYVIEVPGFEETLQDVESGLFRLARSPQDLVPFEVPQSRHAIFGNG</sequence>
<organism evidence="4 5">
    <name type="scientific">Brachybacterium aquaticum</name>
    <dbReference type="NCBI Taxonomy" id="1432564"/>
    <lineage>
        <taxon>Bacteria</taxon>
        <taxon>Bacillati</taxon>
        <taxon>Actinomycetota</taxon>
        <taxon>Actinomycetes</taxon>
        <taxon>Micrococcales</taxon>
        <taxon>Dermabacteraceae</taxon>
        <taxon>Brachybacterium</taxon>
    </lineage>
</organism>
<gene>
    <name evidence="4" type="ORF">HNR70_000719</name>
</gene>
<keyword evidence="5" id="KW-1185">Reference proteome</keyword>
<feature type="compositionally biased region" description="Polar residues" evidence="2">
    <location>
        <begin position="572"/>
        <end position="581"/>
    </location>
</feature>
<feature type="domain" description="Glycosyl transferase family 1" evidence="3">
    <location>
        <begin position="214"/>
        <end position="363"/>
    </location>
</feature>
<dbReference type="AlphaFoldDB" id="A0A841A7T5"/>
<evidence type="ECO:0000313" key="4">
    <source>
        <dbReference type="EMBL" id="MBB5830906.1"/>
    </source>
</evidence>
<dbReference type="PANTHER" id="PTHR12526">
    <property type="entry name" value="GLYCOSYLTRANSFERASE"/>
    <property type="match status" value="1"/>
</dbReference>
<reference evidence="4 5" key="1">
    <citation type="submission" date="2020-08" db="EMBL/GenBank/DDBJ databases">
        <title>Sequencing the genomes of 1000 actinobacteria strains.</title>
        <authorList>
            <person name="Klenk H.-P."/>
        </authorList>
    </citation>
    <scope>NUCLEOTIDE SEQUENCE [LARGE SCALE GENOMIC DNA]</scope>
    <source>
        <strain evidence="4 5">DSM 28796</strain>
    </source>
</reference>
<feature type="region of interest" description="Disordered" evidence="2">
    <location>
        <begin position="553"/>
        <end position="590"/>
    </location>
</feature>
<evidence type="ECO:0000313" key="5">
    <source>
        <dbReference type="Proteomes" id="UP000588158"/>
    </source>
</evidence>